<accession>A0AAD6NZX7</accession>
<keyword evidence="5" id="KW-1185">Reference proteome</keyword>
<dbReference type="InterPro" id="IPR013325">
    <property type="entry name" value="RNA_pol_sigma_r2"/>
</dbReference>
<evidence type="ECO:0000313" key="5">
    <source>
        <dbReference type="Proteomes" id="UP001162972"/>
    </source>
</evidence>
<dbReference type="PANTHER" id="PTHR30603:SF4">
    <property type="entry name" value="RNA POLYMERASE SIGMA FACTOR SIGE, CHLOROPLASTIC_MITOCHONDRIAL"/>
    <property type="match status" value="1"/>
</dbReference>
<dbReference type="Proteomes" id="UP001162972">
    <property type="component" value="Chromosome 15Z"/>
</dbReference>
<gene>
    <name evidence="4" type="ORF">OIU84_007764</name>
</gene>
<evidence type="ECO:0000259" key="3">
    <source>
        <dbReference type="Pfam" id="PF04542"/>
    </source>
</evidence>
<proteinExistence type="inferred from homology"/>
<evidence type="ECO:0000313" key="4">
    <source>
        <dbReference type="EMBL" id="KAJ6411073.1"/>
    </source>
</evidence>
<comment type="similarity">
    <text evidence="1">Belongs to the sigma-70 factor family.</text>
</comment>
<evidence type="ECO:0000256" key="2">
    <source>
        <dbReference type="SAM" id="MobiDB-lite"/>
    </source>
</evidence>
<dbReference type="Pfam" id="PF04542">
    <property type="entry name" value="Sigma70_r2"/>
    <property type="match status" value="1"/>
</dbReference>
<evidence type="ECO:0000256" key="1">
    <source>
        <dbReference type="ARBA" id="ARBA00007788"/>
    </source>
</evidence>
<name>A0AAD6NZX7_9ROSI</name>
<protein>
    <recommendedName>
        <fullName evidence="3">RNA polymerase sigma-70 region 2 domain-containing protein</fullName>
    </recommendedName>
</protein>
<feature type="region of interest" description="Disordered" evidence="2">
    <location>
        <begin position="56"/>
        <end position="78"/>
    </location>
</feature>
<reference evidence="4 5" key="1">
    <citation type="journal article" date="2023" name="Int. J. Mol. Sci.">
        <title>De Novo Assembly and Annotation of 11 Diverse Shrub Willow (Salix) Genomes Reveals Novel Gene Organization in Sex-Linked Regions.</title>
        <authorList>
            <person name="Hyden B."/>
            <person name="Feng K."/>
            <person name="Yates T.B."/>
            <person name="Jawdy S."/>
            <person name="Cereghino C."/>
            <person name="Smart L.B."/>
            <person name="Muchero W."/>
        </authorList>
    </citation>
    <scope>NUCLEOTIDE SEQUENCE [LARGE SCALE GENOMIC DNA]</scope>
    <source>
        <tissue evidence="4">Shoot tip</tissue>
    </source>
</reference>
<dbReference type="Gene3D" id="1.20.120.1810">
    <property type="match status" value="1"/>
</dbReference>
<dbReference type="GO" id="GO:0006352">
    <property type="term" value="P:DNA-templated transcription initiation"/>
    <property type="evidence" value="ECO:0007669"/>
    <property type="project" value="InterPro"/>
</dbReference>
<organism evidence="4 5">
    <name type="scientific">Salix udensis</name>
    <dbReference type="NCBI Taxonomy" id="889485"/>
    <lineage>
        <taxon>Eukaryota</taxon>
        <taxon>Viridiplantae</taxon>
        <taxon>Streptophyta</taxon>
        <taxon>Embryophyta</taxon>
        <taxon>Tracheophyta</taxon>
        <taxon>Spermatophyta</taxon>
        <taxon>Magnoliopsida</taxon>
        <taxon>eudicotyledons</taxon>
        <taxon>Gunneridae</taxon>
        <taxon>Pentapetalae</taxon>
        <taxon>rosids</taxon>
        <taxon>fabids</taxon>
        <taxon>Malpighiales</taxon>
        <taxon>Salicaceae</taxon>
        <taxon>Saliceae</taxon>
        <taxon>Salix</taxon>
    </lineage>
</organism>
<dbReference type="GO" id="GO:0003700">
    <property type="term" value="F:DNA-binding transcription factor activity"/>
    <property type="evidence" value="ECO:0007669"/>
    <property type="project" value="InterPro"/>
</dbReference>
<dbReference type="PANTHER" id="PTHR30603">
    <property type="entry name" value="RNA POLYMERASE SIGMA FACTOR RPO"/>
    <property type="match status" value="1"/>
</dbReference>
<dbReference type="EMBL" id="JAPFFJ010000014">
    <property type="protein sequence ID" value="KAJ6411073.1"/>
    <property type="molecule type" value="Genomic_DNA"/>
</dbReference>
<feature type="domain" description="RNA polymerase sigma-70 region 2" evidence="3">
    <location>
        <begin position="251"/>
        <end position="317"/>
    </location>
</feature>
<sequence>MGIVSVSSSASRTPLGLSTKFSYCRSTAKRPSIVAFKADKSNKTALVAPHEKIPLPIETTKEKKRHGKSKKSSDRLKAVRTRVSPCTLDYNEAAAKLENIYRLSPGTDTSDVEDVNGVIRRRRQRKRKTSECEKENDGRTSKIIVRNQAKRAKRLSLQKRIALRINSDEKMVTSAGKKKGRKNENEKIDELVREYSSSTDLPMKAFLQVKDHLHENSGREPTEGELAEATNMDVLQMRKQIEVGRAARNKLIKHNLRLVLFVIKKYFQEFANGPRYQDLCQAGVKGLMTAIDRFEPKRRFQLSTYGLFWIRHTIIRSMTLSKFYTCFIWSGID</sequence>
<comment type="caution">
    <text evidence="4">The sequence shown here is derived from an EMBL/GenBank/DDBJ whole genome shotgun (WGS) entry which is preliminary data.</text>
</comment>
<dbReference type="SUPFAM" id="SSF88946">
    <property type="entry name" value="Sigma2 domain of RNA polymerase sigma factors"/>
    <property type="match status" value="1"/>
</dbReference>
<dbReference type="InterPro" id="IPR050239">
    <property type="entry name" value="Sigma-70_RNA_pol_init_factors"/>
</dbReference>
<dbReference type="InterPro" id="IPR007627">
    <property type="entry name" value="RNA_pol_sigma70_r2"/>
</dbReference>
<dbReference type="AlphaFoldDB" id="A0AAD6NZX7"/>